<keyword evidence="5" id="KW-0436">Ligase</keyword>
<evidence type="ECO:0000256" key="4">
    <source>
        <dbReference type="ARBA" id="ARBA00012551"/>
    </source>
</evidence>
<evidence type="ECO:0000256" key="3">
    <source>
        <dbReference type="ARBA" id="ARBA00007519"/>
    </source>
</evidence>
<keyword evidence="13" id="KW-1185">Reference proteome</keyword>
<comment type="similarity">
    <text evidence="3">Belongs to the RuvB family.</text>
</comment>
<comment type="subcellular location">
    <subcellularLocation>
        <location evidence="1">Nucleus</location>
    </subcellularLocation>
</comment>
<dbReference type="InterPro" id="IPR045851">
    <property type="entry name" value="AMP-bd_C_sf"/>
</dbReference>
<dbReference type="InterPro" id="IPR027417">
    <property type="entry name" value="P-loop_NTPase"/>
</dbReference>
<dbReference type="Proteomes" id="UP000501690">
    <property type="component" value="Linkage Group LG8"/>
</dbReference>
<keyword evidence="9" id="KW-0067">ATP-binding</keyword>
<keyword evidence="10" id="KW-0539">Nucleus</keyword>
<evidence type="ECO:0000256" key="6">
    <source>
        <dbReference type="ARBA" id="ARBA00022741"/>
    </source>
</evidence>
<evidence type="ECO:0000256" key="1">
    <source>
        <dbReference type="ARBA" id="ARBA00004123"/>
    </source>
</evidence>
<proteinExistence type="inferred from homology"/>
<dbReference type="Gene3D" id="3.30.300.30">
    <property type="match status" value="1"/>
</dbReference>
<dbReference type="PROSITE" id="PS00455">
    <property type="entry name" value="AMP_BINDING"/>
    <property type="match status" value="1"/>
</dbReference>
<protein>
    <recommendedName>
        <fullName evidence="4">DNA helicase</fullName>
        <ecNumber evidence="4">3.6.4.12</ecNumber>
    </recommendedName>
</protein>
<evidence type="ECO:0000256" key="2">
    <source>
        <dbReference type="ARBA" id="ARBA00006432"/>
    </source>
</evidence>
<dbReference type="Gene3D" id="3.40.50.300">
    <property type="entry name" value="P-loop containing nucleotide triphosphate hydrolases"/>
    <property type="match status" value="1"/>
</dbReference>
<keyword evidence="6" id="KW-0547">Nucleotide-binding</keyword>
<evidence type="ECO:0000256" key="5">
    <source>
        <dbReference type="ARBA" id="ARBA00022598"/>
    </source>
</evidence>
<evidence type="ECO:0000259" key="11">
    <source>
        <dbReference type="SMART" id="SM00382"/>
    </source>
</evidence>
<dbReference type="InterPro" id="IPR025110">
    <property type="entry name" value="AMP-bd_C"/>
</dbReference>
<dbReference type="GO" id="GO:0005737">
    <property type="term" value="C:cytoplasm"/>
    <property type="evidence" value="ECO:0007669"/>
    <property type="project" value="UniProtKB-ARBA"/>
</dbReference>
<dbReference type="InterPro" id="IPR000873">
    <property type="entry name" value="AMP-dep_synth/lig_dom"/>
</dbReference>
<dbReference type="FunFam" id="2.40.50.360:FF:000001">
    <property type="entry name" value="RuvB-like helicase"/>
    <property type="match status" value="1"/>
</dbReference>
<keyword evidence="8" id="KW-0347">Helicase</keyword>
<evidence type="ECO:0000256" key="7">
    <source>
        <dbReference type="ARBA" id="ARBA00022801"/>
    </source>
</evidence>
<accession>A0A4D6MM15</accession>
<name>A0A4D6MM15_VIGUN</name>
<dbReference type="GO" id="GO:0016874">
    <property type="term" value="F:ligase activity"/>
    <property type="evidence" value="ECO:0007669"/>
    <property type="project" value="UniProtKB-KW"/>
</dbReference>
<dbReference type="FunFam" id="3.40.50.12780:FF:000030">
    <property type="entry name" value="Acyl-CoA synthetase family member 3"/>
    <property type="match status" value="1"/>
</dbReference>
<dbReference type="Pfam" id="PF06068">
    <property type="entry name" value="TIP49"/>
    <property type="match status" value="1"/>
</dbReference>
<dbReference type="Gene3D" id="2.40.50.360">
    <property type="entry name" value="RuvB-like helicase, domain II"/>
    <property type="match status" value="1"/>
</dbReference>
<keyword evidence="7" id="KW-0378">Hydrolase</keyword>
<dbReference type="Pfam" id="PF13193">
    <property type="entry name" value="AMP-binding_C"/>
    <property type="match status" value="1"/>
</dbReference>
<reference evidence="12 13" key="1">
    <citation type="submission" date="2019-04" db="EMBL/GenBank/DDBJ databases">
        <title>An improved genome assembly and genetic linkage map for asparagus bean, Vigna unguiculata ssp. sesquipedialis.</title>
        <authorList>
            <person name="Xia Q."/>
            <person name="Zhang R."/>
            <person name="Dong Y."/>
        </authorList>
    </citation>
    <scope>NUCLEOTIDE SEQUENCE [LARGE SCALE GENOMIC DNA]</scope>
    <source>
        <tissue evidence="12">Leaf</tissue>
    </source>
</reference>
<evidence type="ECO:0000256" key="8">
    <source>
        <dbReference type="ARBA" id="ARBA00022806"/>
    </source>
</evidence>
<dbReference type="SMART" id="SM00382">
    <property type="entry name" value="AAA"/>
    <property type="match status" value="1"/>
</dbReference>
<dbReference type="InterPro" id="IPR003593">
    <property type="entry name" value="AAA+_ATPase"/>
</dbReference>
<dbReference type="InterPro" id="IPR042487">
    <property type="entry name" value="RuvBL1/2_DNA/RNA_bd_dom"/>
</dbReference>
<dbReference type="Pfam" id="PF00501">
    <property type="entry name" value="AMP-binding"/>
    <property type="match status" value="2"/>
</dbReference>
<organism evidence="12 13">
    <name type="scientific">Vigna unguiculata</name>
    <name type="common">Cowpea</name>
    <dbReference type="NCBI Taxonomy" id="3917"/>
    <lineage>
        <taxon>Eukaryota</taxon>
        <taxon>Viridiplantae</taxon>
        <taxon>Streptophyta</taxon>
        <taxon>Embryophyta</taxon>
        <taxon>Tracheophyta</taxon>
        <taxon>Spermatophyta</taxon>
        <taxon>Magnoliopsida</taxon>
        <taxon>eudicotyledons</taxon>
        <taxon>Gunneridae</taxon>
        <taxon>Pentapetalae</taxon>
        <taxon>rosids</taxon>
        <taxon>fabids</taxon>
        <taxon>Fabales</taxon>
        <taxon>Fabaceae</taxon>
        <taxon>Papilionoideae</taxon>
        <taxon>50 kb inversion clade</taxon>
        <taxon>NPAAA clade</taxon>
        <taxon>indigoferoid/millettioid clade</taxon>
        <taxon>Phaseoleae</taxon>
        <taxon>Vigna</taxon>
    </lineage>
</organism>
<dbReference type="InterPro" id="IPR010339">
    <property type="entry name" value="TIP49_P-loop"/>
</dbReference>
<dbReference type="Gene3D" id="3.40.50.12780">
    <property type="entry name" value="N-terminal domain of ligase-like"/>
    <property type="match status" value="1"/>
</dbReference>
<evidence type="ECO:0000256" key="10">
    <source>
        <dbReference type="ARBA" id="ARBA00023242"/>
    </source>
</evidence>
<dbReference type="InterPro" id="IPR027238">
    <property type="entry name" value="RuvB-like"/>
</dbReference>
<dbReference type="EC" id="3.6.4.12" evidence="4"/>
<dbReference type="GO" id="GO:0005634">
    <property type="term" value="C:nucleus"/>
    <property type="evidence" value="ECO:0007669"/>
    <property type="project" value="UniProtKB-SubCell"/>
</dbReference>
<dbReference type="GO" id="GO:0005524">
    <property type="term" value="F:ATP binding"/>
    <property type="evidence" value="ECO:0007669"/>
    <property type="project" value="UniProtKB-KW"/>
</dbReference>
<dbReference type="GO" id="GO:0003678">
    <property type="term" value="F:DNA helicase activity"/>
    <property type="evidence" value="ECO:0007669"/>
    <property type="project" value="UniProtKB-EC"/>
</dbReference>
<dbReference type="CDD" id="cd05941">
    <property type="entry name" value="MCS"/>
    <property type="match status" value="1"/>
</dbReference>
<dbReference type="InterPro" id="IPR042099">
    <property type="entry name" value="ANL_N_sf"/>
</dbReference>
<dbReference type="Gene3D" id="1.10.8.60">
    <property type="match status" value="1"/>
</dbReference>
<sequence length="1067" mass="117044">MTVSSFYIASAPATLMEVVRAIARQEPAVHENVAIRADQKSYSYKELISTAQQISDLLCGGDALTGNLGGARIGIVAKPSAEFVAGIIGVWLSGGVAVPLATSYPEVELLYVIDNSDISAILSTEEHSELMQSVANKSSSKFFHLPSVVNISSENNRNGHSQNGNGKIHEDRIYLDDIIGGSSEEDPALILYTSGTTGKPKGVVHTHKSIISQVQTLAKAWEYTSADKFLHCLPLHHILENIFIMSILNVYGIHVHGLFNGLMAPLYAGSSVEFLPKFSVRGVWQRWRESYPTDGSKADDAITVFTGVPTIYARLIQGYNAMDPELQQVSASAANNLRLMMCGSSALPLPVMQEWEAITGHRLLERYGMTEFVMALSNPLKGERKPGTVGKPFPGIQVKIIADEESENDKNVMGELCVKSPSLFKEYWKLPEITKESFTDDGFFKTGDAVTTDEDGYYIILGRTNADIIKAGGYKLSALEIESVIIEAKHFLQHPAILECCVLGLPDNDYGEIVGAIVVPHADAKKKRDQESKPVLSLEELTIWAKDKIAPYKIPTKLILWEKLPRNAMGKVNKKELKKLVVSETRVLSLLVVALCPLLQSAKPETVREMEKMKIEEVQSTTKKQRVATHTHIKGLGLEASGKASRFAAGFVGQVEAREASGLVVDMIRQKKMAGRALLLAGPPGTGKTALALGISQELGTKVPFCPMVGSEVYSSEVKKTEVLMENFRRAIGLRIKENKEVYEGEVTELTPEETESVSGGYGKSISHVIIGLKTVKGTKQLKLDPTIYDALIKEKVAVGDVIYIEANSGAVKRVGRSDAFATEFDLEAEEYVPLPKGEVHKKKEIVQDVTLHDLDAANARPQGGQDILSLMGQMMKPRKTEITDKLRQEINKVVNRYIDEGVAELVPGVLFIDEVHMLDMECFSYLNRALESSLSPIVIFATNRGICNVRGTDMSSPHGIPVDLLDRLVIIRTQIYGPAEMIQILAIRAQVEELVVDDESLAFLGDIGQRTSLRHAVQLLSPASIVAKMNGRDNICKADLEEVCSLYLDAKSSAKLLQEQQEKYIS</sequence>
<dbReference type="SUPFAM" id="SSF52540">
    <property type="entry name" value="P-loop containing nucleoside triphosphate hydrolases"/>
    <property type="match status" value="1"/>
</dbReference>
<dbReference type="GO" id="GO:0016787">
    <property type="term" value="F:hydrolase activity"/>
    <property type="evidence" value="ECO:0007669"/>
    <property type="project" value="UniProtKB-KW"/>
</dbReference>
<comment type="similarity">
    <text evidence="2">Belongs to the ATP-dependent AMP-binding enzyme family.</text>
</comment>
<dbReference type="InterPro" id="IPR020845">
    <property type="entry name" value="AMP-binding_CS"/>
</dbReference>
<evidence type="ECO:0000256" key="9">
    <source>
        <dbReference type="ARBA" id="ARBA00022840"/>
    </source>
</evidence>
<dbReference type="PANTHER" id="PTHR11093">
    <property type="entry name" value="RUVB-RELATED REPTIN AND PONTIN"/>
    <property type="match status" value="1"/>
</dbReference>
<feature type="domain" description="AAA+ ATPase" evidence="11">
    <location>
        <begin position="674"/>
        <end position="981"/>
    </location>
</feature>
<evidence type="ECO:0000313" key="12">
    <source>
        <dbReference type="EMBL" id="QCE02038.1"/>
    </source>
</evidence>
<dbReference type="FunFam" id="1.10.8.60:FF:000010">
    <property type="entry name" value="RuvB-like helicase"/>
    <property type="match status" value="1"/>
</dbReference>
<gene>
    <name evidence="12" type="ORF">DEO72_LG8g49</name>
</gene>
<dbReference type="EMBL" id="CP039352">
    <property type="protein sequence ID" value="QCE02038.1"/>
    <property type="molecule type" value="Genomic_DNA"/>
</dbReference>
<dbReference type="Pfam" id="PF17856">
    <property type="entry name" value="TIP49_C"/>
    <property type="match status" value="1"/>
</dbReference>
<dbReference type="InterPro" id="IPR041048">
    <property type="entry name" value="RuvB-like_C"/>
</dbReference>
<evidence type="ECO:0000313" key="13">
    <source>
        <dbReference type="Proteomes" id="UP000501690"/>
    </source>
</evidence>
<dbReference type="SUPFAM" id="SSF56801">
    <property type="entry name" value="Acetyl-CoA synthetase-like"/>
    <property type="match status" value="1"/>
</dbReference>
<dbReference type="AlphaFoldDB" id="A0A4D6MM15"/>